<feature type="transmembrane region" description="Helical" evidence="1">
    <location>
        <begin position="6"/>
        <end position="25"/>
    </location>
</feature>
<accession>A0ABN7S6C1</accession>
<organism evidence="2 3">
    <name type="scientific">Thermobacillus xylanilyticus</name>
    <dbReference type="NCBI Taxonomy" id="76633"/>
    <lineage>
        <taxon>Bacteria</taxon>
        <taxon>Bacillati</taxon>
        <taxon>Bacillota</taxon>
        <taxon>Bacilli</taxon>
        <taxon>Bacillales</taxon>
        <taxon>Paenibacillaceae</taxon>
        <taxon>Thermobacillus</taxon>
    </lineage>
</organism>
<reference evidence="2 3" key="1">
    <citation type="submission" date="2021-04" db="EMBL/GenBank/DDBJ databases">
        <authorList>
            <person name="Rakotoarivonina H."/>
        </authorList>
    </citation>
    <scope>NUCLEOTIDE SEQUENCE [LARGE SCALE GENOMIC DNA]</scope>
    <source>
        <strain evidence="2 3">XE</strain>
    </source>
</reference>
<keyword evidence="3" id="KW-1185">Reference proteome</keyword>
<dbReference type="EMBL" id="CAJRAY010000064">
    <property type="protein sequence ID" value="CAG5089256.1"/>
    <property type="molecule type" value="Genomic_DNA"/>
</dbReference>
<keyword evidence="1" id="KW-1133">Transmembrane helix</keyword>
<evidence type="ECO:0008006" key="4">
    <source>
        <dbReference type="Google" id="ProtNLM"/>
    </source>
</evidence>
<sequence length="30" mass="3432">MIIYYTGSLLLGLLDFALLQMIPMAREMVD</sequence>
<keyword evidence="1" id="KW-0812">Transmembrane</keyword>
<comment type="caution">
    <text evidence="2">The sequence shown here is derived from an EMBL/GenBank/DDBJ whole genome shotgun (WGS) entry which is preliminary data.</text>
</comment>
<evidence type="ECO:0000313" key="3">
    <source>
        <dbReference type="Proteomes" id="UP000681526"/>
    </source>
</evidence>
<gene>
    <name evidence="2" type="primary">txxe 1770</name>
    <name evidence="2" type="ORF">TXXE_12805</name>
</gene>
<proteinExistence type="predicted"/>
<dbReference type="Proteomes" id="UP000681526">
    <property type="component" value="Unassembled WGS sequence"/>
</dbReference>
<evidence type="ECO:0000313" key="2">
    <source>
        <dbReference type="EMBL" id="CAG5089256.1"/>
    </source>
</evidence>
<name>A0ABN7S6C1_THEXY</name>
<evidence type="ECO:0000256" key="1">
    <source>
        <dbReference type="SAM" id="Phobius"/>
    </source>
</evidence>
<protein>
    <recommendedName>
        <fullName evidence="4">MFS transporter</fullName>
    </recommendedName>
</protein>
<keyword evidence="1" id="KW-0472">Membrane</keyword>